<gene>
    <name evidence="1" type="ORF">P280DRAFT_523055</name>
</gene>
<keyword evidence="2" id="KW-1185">Reference proteome</keyword>
<proteinExistence type="predicted"/>
<accession>A0A6A6RJJ6</accession>
<dbReference type="EMBL" id="MU006806">
    <property type="protein sequence ID" value="KAF2635510.1"/>
    <property type="molecule type" value="Genomic_DNA"/>
</dbReference>
<name>A0A6A6RJJ6_9PLEO</name>
<dbReference type="Proteomes" id="UP000799753">
    <property type="component" value="Unassembled WGS sequence"/>
</dbReference>
<evidence type="ECO:0000313" key="2">
    <source>
        <dbReference type="Proteomes" id="UP000799753"/>
    </source>
</evidence>
<protein>
    <submittedName>
        <fullName evidence="1">Uncharacterized protein</fullName>
    </submittedName>
</protein>
<evidence type="ECO:0000313" key="1">
    <source>
        <dbReference type="EMBL" id="KAF2635510.1"/>
    </source>
</evidence>
<organism evidence="1 2">
    <name type="scientific">Massarina eburnea CBS 473.64</name>
    <dbReference type="NCBI Taxonomy" id="1395130"/>
    <lineage>
        <taxon>Eukaryota</taxon>
        <taxon>Fungi</taxon>
        <taxon>Dikarya</taxon>
        <taxon>Ascomycota</taxon>
        <taxon>Pezizomycotina</taxon>
        <taxon>Dothideomycetes</taxon>
        <taxon>Pleosporomycetidae</taxon>
        <taxon>Pleosporales</taxon>
        <taxon>Massarineae</taxon>
        <taxon>Massarinaceae</taxon>
        <taxon>Massarina</taxon>
    </lineage>
</organism>
<reference evidence="1" key="1">
    <citation type="journal article" date="2020" name="Stud. Mycol.">
        <title>101 Dothideomycetes genomes: a test case for predicting lifestyles and emergence of pathogens.</title>
        <authorList>
            <person name="Haridas S."/>
            <person name="Albert R."/>
            <person name="Binder M."/>
            <person name="Bloem J."/>
            <person name="Labutti K."/>
            <person name="Salamov A."/>
            <person name="Andreopoulos B."/>
            <person name="Baker S."/>
            <person name="Barry K."/>
            <person name="Bills G."/>
            <person name="Bluhm B."/>
            <person name="Cannon C."/>
            <person name="Castanera R."/>
            <person name="Culley D."/>
            <person name="Daum C."/>
            <person name="Ezra D."/>
            <person name="Gonzalez J."/>
            <person name="Henrissat B."/>
            <person name="Kuo A."/>
            <person name="Liang C."/>
            <person name="Lipzen A."/>
            <person name="Lutzoni F."/>
            <person name="Magnuson J."/>
            <person name="Mondo S."/>
            <person name="Nolan M."/>
            <person name="Ohm R."/>
            <person name="Pangilinan J."/>
            <person name="Park H.-J."/>
            <person name="Ramirez L."/>
            <person name="Alfaro M."/>
            <person name="Sun H."/>
            <person name="Tritt A."/>
            <person name="Yoshinaga Y."/>
            <person name="Zwiers L.-H."/>
            <person name="Turgeon B."/>
            <person name="Goodwin S."/>
            <person name="Spatafora J."/>
            <person name="Crous P."/>
            <person name="Grigoriev I."/>
        </authorList>
    </citation>
    <scope>NUCLEOTIDE SEQUENCE</scope>
    <source>
        <strain evidence="1">CBS 473.64</strain>
    </source>
</reference>
<dbReference type="AlphaFoldDB" id="A0A6A6RJJ6"/>
<dbReference type="OrthoDB" id="508119at2759"/>
<sequence>MYKIPGLPLGEAYILKEIDKMRAKVEERRTNQMSKKAQLKKLLQKGTRNPIGIGLALMFLQSFTGPTTFPACFNPSALEEYPLNALLRASTASAKVLA</sequence>